<dbReference type="Pfam" id="PF00237">
    <property type="entry name" value="Ribosomal_L22"/>
    <property type="match status" value="1"/>
</dbReference>
<dbReference type="InterPro" id="IPR005721">
    <property type="entry name" value="Ribosomal_uL22_euk/arc"/>
</dbReference>
<dbReference type="GO" id="GO:0003735">
    <property type="term" value="F:structural constituent of ribosome"/>
    <property type="evidence" value="ECO:0007669"/>
    <property type="project" value="InterPro"/>
</dbReference>
<dbReference type="InterPro" id="IPR036394">
    <property type="entry name" value="Ribosomal_uL22_sf"/>
</dbReference>
<evidence type="ECO:0000256" key="4">
    <source>
        <dbReference type="RuleBase" id="RU004005"/>
    </source>
</evidence>
<keyword evidence="3 4" id="KW-0687">Ribonucleoprotein</keyword>
<sequence>MVRYAAQLENPSKSALARSEYTRTHFKNSREVCHAIKGMNLHKALAYLEAVKEHKRAIPFTRFHGGIGRTAQGKEFGTSQARWPVKTAQFVIQLLKNVESNADDWTLIASSLNIFKPTKPPSNDDEPIG</sequence>
<evidence type="ECO:0000256" key="1">
    <source>
        <dbReference type="ARBA" id="ARBA00009451"/>
    </source>
</evidence>
<evidence type="ECO:0000313" key="6">
    <source>
        <dbReference type="Proteomes" id="UP000186594"/>
    </source>
</evidence>
<organism evidence="5 6">
    <name type="scientific">Neolecta irregularis (strain DAH-3)</name>
    <dbReference type="NCBI Taxonomy" id="1198029"/>
    <lineage>
        <taxon>Eukaryota</taxon>
        <taxon>Fungi</taxon>
        <taxon>Dikarya</taxon>
        <taxon>Ascomycota</taxon>
        <taxon>Taphrinomycotina</taxon>
        <taxon>Neolectales</taxon>
        <taxon>Neolectaceae</taxon>
        <taxon>Neolecta</taxon>
    </lineage>
</organism>
<reference evidence="5 6" key="1">
    <citation type="submission" date="2016-04" db="EMBL/GenBank/DDBJ databases">
        <title>Evolutionary innovation and constraint leading to complex multicellularity in the Ascomycota.</title>
        <authorList>
            <person name="Cisse O."/>
            <person name="Nguyen A."/>
            <person name="Hewitt D.A."/>
            <person name="Jedd G."/>
            <person name="Stajich J.E."/>
        </authorList>
    </citation>
    <scope>NUCLEOTIDE SEQUENCE [LARGE SCALE GENOMIC DNA]</scope>
    <source>
        <strain evidence="5 6">DAH-3</strain>
    </source>
</reference>
<dbReference type="InterPro" id="IPR001063">
    <property type="entry name" value="Ribosomal_uL22"/>
</dbReference>
<evidence type="ECO:0000256" key="3">
    <source>
        <dbReference type="ARBA" id="ARBA00023274"/>
    </source>
</evidence>
<dbReference type="Gene3D" id="3.90.470.10">
    <property type="entry name" value="Ribosomal protein L22/L17"/>
    <property type="match status" value="1"/>
</dbReference>
<keyword evidence="6" id="KW-1185">Reference proteome</keyword>
<accession>A0A1U7LRK0</accession>
<gene>
    <name evidence="5" type="ORF">NEOLI_003434</name>
</gene>
<proteinExistence type="inferred from homology"/>
<dbReference type="GO" id="GO:0002181">
    <property type="term" value="P:cytoplasmic translation"/>
    <property type="evidence" value="ECO:0007669"/>
    <property type="project" value="TreeGrafter"/>
</dbReference>
<dbReference type="GO" id="GO:0022625">
    <property type="term" value="C:cytosolic large ribosomal subunit"/>
    <property type="evidence" value="ECO:0007669"/>
    <property type="project" value="TreeGrafter"/>
</dbReference>
<evidence type="ECO:0000256" key="2">
    <source>
        <dbReference type="ARBA" id="ARBA00022980"/>
    </source>
</evidence>
<dbReference type="PANTHER" id="PTHR11593">
    <property type="entry name" value="60S RIBOSOMAL PROTEIN L17"/>
    <property type="match status" value="1"/>
</dbReference>
<protein>
    <submittedName>
        <fullName evidence="5">60S ribosomal protein L17-A</fullName>
    </submittedName>
</protein>
<dbReference type="NCBIfam" id="TIGR01038">
    <property type="entry name" value="uL22_arch_euk"/>
    <property type="match status" value="1"/>
</dbReference>
<dbReference type="SUPFAM" id="SSF54843">
    <property type="entry name" value="Ribosomal protein L22"/>
    <property type="match status" value="1"/>
</dbReference>
<dbReference type="Proteomes" id="UP000186594">
    <property type="component" value="Unassembled WGS sequence"/>
</dbReference>
<dbReference type="AlphaFoldDB" id="A0A1U7LRK0"/>
<keyword evidence="2 4" id="KW-0689">Ribosomal protein</keyword>
<comment type="similarity">
    <text evidence="1 4">Belongs to the universal ribosomal protein uL22 family.</text>
</comment>
<dbReference type="EMBL" id="LXFE01000446">
    <property type="protein sequence ID" value="OLL25300.1"/>
    <property type="molecule type" value="Genomic_DNA"/>
</dbReference>
<dbReference type="STRING" id="1198029.A0A1U7LRK0"/>
<dbReference type="PANTHER" id="PTHR11593:SF10">
    <property type="entry name" value="60S RIBOSOMAL PROTEIN L17"/>
    <property type="match status" value="1"/>
</dbReference>
<evidence type="ECO:0000313" key="5">
    <source>
        <dbReference type="EMBL" id="OLL25300.1"/>
    </source>
</evidence>
<comment type="caution">
    <text evidence="5">The sequence shown here is derived from an EMBL/GenBank/DDBJ whole genome shotgun (WGS) entry which is preliminary data.</text>
</comment>
<name>A0A1U7LRK0_NEOID</name>
<dbReference type="OMA" id="SNAELKX"/>
<dbReference type="OrthoDB" id="10254664at2759"/>